<evidence type="ECO:0000256" key="2">
    <source>
        <dbReference type="ARBA" id="ARBA00022692"/>
    </source>
</evidence>
<protein>
    <recommendedName>
        <fullName evidence="6">GtrA/DPMS transmembrane domain-containing protein</fullName>
    </recommendedName>
</protein>
<organism evidence="7 8">
    <name type="scientific">Pseudomonas helleri</name>
    <dbReference type="NCBI Taxonomy" id="1608996"/>
    <lineage>
        <taxon>Bacteria</taxon>
        <taxon>Pseudomonadati</taxon>
        <taxon>Pseudomonadota</taxon>
        <taxon>Gammaproteobacteria</taxon>
        <taxon>Pseudomonadales</taxon>
        <taxon>Pseudomonadaceae</taxon>
        <taxon>Pseudomonas</taxon>
    </lineage>
</organism>
<evidence type="ECO:0000256" key="1">
    <source>
        <dbReference type="ARBA" id="ARBA00004141"/>
    </source>
</evidence>
<proteinExistence type="predicted"/>
<keyword evidence="2 5" id="KW-0812">Transmembrane</keyword>
<evidence type="ECO:0000256" key="4">
    <source>
        <dbReference type="ARBA" id="ARBA00023136"/>
    </source>
</evidence>
<feature type="transmembrane region" description="Helical" evidence="5">
    <location>
        <begin position="34"/>
        <end position="53"/>
    </location>
</feature>
<feature type="transmembrane region" description="Helical" evidence="5">
    <location>
        <begin position="101"/>
        <end position="124"/>
    </location>
</feature>
<gene>
    <name evidence="7" type="ORF">GHO40_16170</name>
</gene>
<evidence type="ECO:0000256" key="3">
    <source>
        <dbReference type="ARBA" id="ARBA00022989"/>
    </source>
</evidence>
<dbReference type="InterPro" id="IPR007267">
    <property type="entry name" value="GtrA_DPMS_TM"/>
</dbReference>
<reference evidence="7 8" key="1">
    <citation type="submission" date="2019-10" db="EMBL/GenBank/DDBJ databases">
        <title>Evaluation of single-gene subtyping targets for Pseudomonas.</title>
        <authorList>
            <person name="Reichler S.J."/>
            <person name="Orsi R.H."/>
            <person name="Wiedmann M."/>
            <person name="Martin N.H."/>
            <person name="Murphy S.I."/>
        </authorList>
    </citation>
    <scope>NUCLEOTIDE SEQUENCE [LARGE SCALE GENOMIC DNA]</scope>
    <source>
        <strain evidence="7 8">FSL R10-3257</strain>
    </source>
</reference>
<evidence type="ECO:0000313" key="8">
    <source>
        <dbReference type="Proteomes" id="UP000441404"/>
    </source>
</evidence>
<comment type="caution">
    <text evidence="7">The sequence shown here is derived from an EMBL/GenBank/DDBJ whole genome shotgun (WGS) entry which is preliminary data.</text>
</comment>
<evidence type="ECO:0000259" key="6">
    <source>
        <dbReference type="Pfam" id="PF04138"/>
    </source>
</evidence>
<keyword evidence="4 5" id="KW-0472">Membrane</keyword>
<feature type="domain" description="GtrA/DPMS transmembrane" evidence="6">
    <location>
        <begin position="7"/>
        <end position="127"/>
    </location>
</feature>
<name>A0A7X2BJ96_9PSED</name>
<dbReference type="Pfam" id="PF04138">
    <property type="entry name" value="GtrA_DPMS_TM"/>
    <property type="match status" value="1"/>
</dbReference>
<keyword evidence="3 5" id="KW-1133">Transmembrane helix</keyword>
<evidence type="ECO:0000313" key="7">
    <source>
        <dbReference type="EMBL" id="MQT48243.1"/>
    </source>
</evidence>
<dbReference type="AlphaFoldDB" id="A0A7X2BJ96"/>
<sequence length="140" mass="15812">MKFFIDFVLVSGVGWILDLVSYTALTQLLHLPPVYGNFISSMIGVTYVWIVALNRIFNRRGSGKYVFLPIYWVYQGVSILGYSFLISFVVEVMNFRGDHDVMLPVALLAKLVLTPANLLTNFLFMTVLTKFMSANSDGKI</sequence>
<dbReference type="Proteomes" id="UP000441404">
    <property type="component" value="Unassembled WGS sequence"/>
</dbReference>
<dbReference type="RefSeq" id="WP_153429774.1">
    <property type="nucleotide sequence ID" value="NZ_WIWJ01000029.1"/>
</dbReference>
<comment type="subcellular location">
    <subcellularLocation>
        <location evidence="1">Membrane</location>
        <topology evidence="1">Multi-pass membrane protein</topology>
    </subcellularLocation>
</comment>
<dbReference type="GO" id="GO:0000271">
    <property type="term" value="P:polysaccharide biosynthetic process"/>
    <property type="evidence" value="ECO:0007669"/>
    <property type="project" value="InterPro"/>
</dbReference>
<dbReference type="GO" id="GO:0016020">
    <property type="term" value="C:membrane"/>
    <property type="evidence" value="ECO:0007669"/>
    <property type="project" value="UniProtKB-SubCell"/>
</dbReference>
<dbReference type="EMBL" id="WIWJ01000029">
    <property type="protein sequence ID" value="MQT48243.1"/>
    <property type="molecule type" value="Genomic_DNA"/>
</dbReference>
<feature type="transmembrane region" description="Helical" evidence="5">
    <location>
        <begin position="7"/>
        <end position="28"/>
    </location>
</feature>
<evidence type="ECO:0000256" key="5">
    <source>
        <dbReference type="SAM" id="Phobius"/>
    </source>
</evidence>
<accession>A0A7X2BJ96</accession>
<feature type="transmembrane region" description="Helical" evidence="5">
    <location>
        <begin position="65"/>
        <end position="89"/>
    </location>
</feature>